<comment type="caution">
    <text evidence="2">The sequence shown here is derived from an EMBL/GenBank/DDBJ whole genome shotgun (WGS) entry which is preliminary data.</text>
</comment>
<dbReference type="EMBL" id="BBLT01000005">
    <property type="protein sequence ID" value="GAL85496.1"/>
    <property type="molecule type" value="Genomic_DNA"/>
</dbReference>
<dbReference type="Pfam" id="PF17931">
    <property type="entry name" value="TetR_C_23"/>
    <property type="match status" value="1"/>
</dbReference>
<name>A0A098LEW9_9BACT</name>
<dbReference type="Proteomes" id="UP000030185">
    <property type="component" value="Unassembled WGS sequence"/>
</dbReference>
<evidence type="ECO:0000313" key="3">
    <source>
        <dbReference type="Proteomes" id="UP000030185"/>
    </source>
</evidence>
<dbReference type="InterPro" id="IPR041673">
    <property type="entry name" value="TetR_C_23"/>
</dbReference>
<reference evidence="2 3" key="1">
    <citation type="submission" date="2014-09" db="EMBL/GenBank/DDBJ databases">
        <title>Sporocytophaga myxococcoides PG-01 genome sequencing.</title>
        <authorList>
            <person name="Liu L."/>
            <person name="Gao P.J."/>
            <person name="Chen G.J."/>
            <person name="Wang L.S."/>
        </authorList>
    </citation>
    <scope>NUCLEOTIDE SEQUENCE [LARGE SCALE GENOMIC DNA]</scope>
    <source>
        <strain evidence="2 3">PG-01</strain>
    </source>
</reference>
<feature type="domain" description="Tetracyclin repressor-like C-terminal" evidence="1">
    <location>
        <begin position="72"/>
        <end position="199"/>
    </location>
</feature>
<dbReference type="SUPFAM" id="SSF48498">
    <property type="entry name" value="Tetracyclin repressor-like, C-terminal domain"/>
    <property type="match status" value="1"/>
</dbReference>
<evidence type="ECO:0000313" key="2">
    <source>
        <dbReference type="EMBL" id="GAL85496.1"/>
    </source>
</evidence>
<protein>
    <recommendedName>
        <fullName evidence="1">Tetracyclin repressor-like C-terminal domain-containing protein</fullName>
    </recommendedName>
</protein>
<dbReference type="STRING" id="153721.MYP_2725"/>
<dbReference type="eggNOG" id="ENOG502Z7VU">
    <property type="taxonomic scope" value="Bacteria"/>
</dbReference>
<organism evidence="2 3">
    <name type="scientific">Sporocytophaga myxococcoides</name>
    <dbReference type="NCBI Taxonomy" id="153721"/>
    <lineage>
        <taxon>Bacteria</taxon>
        <taxon>Pseudomonadati</taxon>
        <taxon>Bacteroidota</taxon>
        <taxon>Cytophagia</taxon>
        <taxon>Cytophagales</taxon>
        <taxon>Cytophagaceae</taxon>
        <taxon>Sporocytophaga</taxon>
    </lineage>
</organism>
<accession>A0A098LEW9</accession>
<proteinExistence type="predicted"/>
<evidence type="ECO:0000259" key="1">
    <source>
        <dbReference type="Pfam" id="PF17931"/>
    </source>
</evidence>
<keyword evidence="3" id="KW-1185">Reference proteome</keyword>
<dbReference type="Gene3D" id="1.10.357.10">
    <property type="entry name" value="Tetracycline Repressor, domain 2"/>
    <property type="match status" value="1"/>
</dbReference>
<dbReference type="InterPro" id="IPR036271">
    <property type="entry name" value="Tet_transcr_reg_TetR-rel_C_sf"/>
</dbReference>
<gene>
    <name evidence="2" type="ORF">MYP_2725</name>
</gene>
<dbReference type="AlphaFoldDB" id="A0A098LEW9"/>
<sequence length="203" mass="24289">METYKVYLLENGKIPTSVYSFCKLLNISESEFYGYYNSLEAIERDFWLQVFESSLTQLEQDPIYQNYSAREKLLAFYFVWIQKMRENRSYVLLKKDNLKLYEIASNNVLDDFKNAFYKYVDTLIKQGVETREVKERKYISDKYKHGFWLQALFVLNYWVEDTSNNFEKTDAAIEKAVDLSFRLIGEHTMDSLIDFGKFLLTKK</sequence>